<evidence type="ECO:0000313" key="8">
    <source>
        <dbReference type="Proteomes" id="UP000011744"/>
    </source>
</evidence>
<dbReference type="PANTHER" id="PTHR42711">
    <property type="entry name" value="ABC TRANSPORTER ATP-BINDING PROTEIN"/>
    <property type="match status" value="1"/>
</dbReference>
<dbReference type="eggNOG" id="COG1131">
    <property type="taxonomic scope" value="Bacteria"/>
</dbReference>
<name>M2ZQ92_9PROT</name>
<evidence type="ECO:0000256" key="2">
    <source>
        <dbReference type="ARBA" id="ARBA00022448"/>
    </source>
</evidence>
<dbReference type="RefSeq" id="WP_008618151.1">
    <property type="nucleotide sequence ID" value="NZ_AONQ01000033.1"/>
</dbReference>
<dbReference type="PATRIC" id="fig|1244869.3.peg.2628"/>
<feature type="domain" description="ABC transporter" evidence="6">
    <location>
        <begin position="20"/>
        <end position="97"/>
    </location>
</feature>
<protein>
    <submittedName>
        <fullName evidence="7">ABC transporter ATP-binding subunit</fullName>
    </submittedName>
</protein>
<dbReference type="Proteomes" id="UP000011744">
    <property type="component" value="Unassembled WGS sequence"/>
</dbReference>
<dbReference type="PANTHER" id="PTHR42711:SF5">
    <property type="entry name" value="ABC TRANSPORTER ATP-BINDING PROTEIN NATA"/>
    <property type="match status" value="1"/>
</dbReference>
<evidence type="ECO:0000256" key="3">
    <source>
        <dbReference type="ARBA" id="ARBA00022458"/>
    </source>
</evidence>
<reference evidence="7 8" key="1">
    <citation type="journal article" date="2014" name="Genome Announc.">
        <title>Draft Genome Sequence of Magnetospirillum sp. Strain SO-1, a Freshwater Magnetotactic Bacterium Isolated from the Ol'khovka River, Russia.</title>
        <authorList>
            <person name="Grouzdev D.S."/>
            <person name="Dziuba M.V."/>
            <person name="Sukhacheva M.S."/>
            <person name="Mardanov A.V."/>
            <person name="Beletskiy A.V."/>
            <person name="Kuznetsov B.B."/>
            <person name="Skryabin K.G."/>
        </authorList>
    </citation>
    <scope>NUCLEOTIDE SEQUENCE [LARGE SCALE GENOMIC DNA]</scope>
    <source>
        <strain evidence="7 8">SO-1</strain>
    </source>
</reference>
<dbReference type="GO" id="GO:0005524">
    <property type="term" value="F:ATP binding"/>
    <property type="evidence" value="ECO:0007669"/>
    <property type="project" value="UniProtKB-KW"/>
</dbReference>
<sequence>MSSALTVTGLGYRYRSGFALDGVDFTTEAGAFTVLLGPNGAGKSTLVNLVTRLYSPETGGVFIGGHDLAAAPGKALARLGVVFQQSTLDLDLSVERNLRYGAALHGLWGGRG</sequence>
<dbReference type="SUPFAM" id="SSF52540">
    <property type="entry name" value="P-loop containing nucleoside triphosphate hydrolases"/>
    <property type="match status" value="1"/>
</dbReference>
<comment type="caution">
    <text evidence="7">The sequence shown here is derived from an EMBL/GenBank/DDBJ whole genome shotgun (WGS) entry which is preliminary data.</text>
</comment>
<dbReference type="STRING" id="1244869.H261_13024"/>
<dbReference type="AlphaFoldDB" id="M2ZQ92"/>
<organism evidence="7 8">
    <name type="scientific">Paramagnetospirillum caucaseum</name>
    <dbReference type="NCBI Taxonomy" id="1244869"/>
    <lineage>
        <taxon>Bacteria</taxon>
        <taxon>Pseudomonadati</taxon>
        <taxon>Pseudomonadota</taxon>
        <taxon>Alphaproteobacteria</taxon>
        <taxon>Rhodospirillales</taxon>
        <taxon>Magnetospirillaceae</taxon>
        <taxon>Paramagnetospirillum</taxon>
    </lineage>
</organism>
<evidence type="ECO:0000256" key="5">
    <source>
        <dbReference type="ARBA" id="ARBA00022840"/>
    </source>
</evidence>
<evidence type="ECO:0000259" key="6">
    <source>
        <dbReference type="Pfam" id="PF00005"/>
    </source>
</evidence>
<dbReference type="InterPro" id="IPR003439">
    <property type="entry name" value="ABC_transporter-like_ATP-bd"/>
</dbReference>
<evidence type="ECO:0000313" key="7">
    <source>
        <dbReference type="EMBL" id="EME69487.1"/>
    </source>
</evidence>
<keyword evidence="8" id="KW-1185">Reference proteome</keyword>
<keyword evidence="3" id="KW-0536">Nodulation</keyword>
<dbReference type="Gene3D" id="3.40.50.300">
    <property type="entry name" value="P-loop containing nucleotide triphosphate hydrolases"/>
    <property type="match status" value="1"/>
</dbReference>
<dbReference type="Pfam" id="PF00005">
    <property type="entry name" value="ABC_tran"/>
    <property type="match status" value="1"/>
</dbReference>
<comment type="similarity">
    <text evidence="1">Belongs to the ABC transporter superfamily.</text>
</comment>
<accession>M2ZQ92</accession>
<keyword evidence="2" id="KW-0813">Transport</keyword>
<gene>
    <name evidence="7" type="ORF">H261_13024</name>
</gene>
<evidence type="ECO:0000256" key="1">
    <source>
        <dbReference type="ARBA" id="ARBA00005417"/>
    </source>
</evidence>
<keyword evidence="4" id="KW-0547">Nucleotide-binding</keyword>
<dbReference type="InterPro" id="IPR050763">
    <property type="entry name" value="ABC_transporter_ATP-binding"/>
</dbReference>
<dbReference type="InterPro" id="IPR027417">
    <property type="entry name" value="P-loop_NTPase"/>
</dbReference>
<proteinExistence type="inferred from homology"/>
<evidence type="ECO:0000256" key="4">
    <source>
        <dbReference type="ARBA" id="ARBA00022741"/>
    </source>
</evidence>
<dbReference type="EMBL" id="AONQ01000033">
    <property type="protein sequence ID" value="EME69487.1"/>
    <property type="molecule type" value="Genomic_DNA"/>
</dbReference>
<keyword evidence="5 7" id="KW-0067">ATP-binding</keyword>
<dbReference type="GO" id="GO:0016887">
    <property type="term" value="F:ATP hydrolysis activity"/>
    <property type="evidence" value="ECO:0007669"/>
    <property type="project" value="InterPro"/>
</dbReference>